<dbReference type="InterPro" id="IPR004358">
    <property type="entry name" value="Sig_transdc_His_kin-like_C"/>
</dbReference>
<evidence type="ECO:0000256" key="2">
    <source>
        <dbReference type="ARBA" id="ARBA00012438"/>
    </source>
</evidence>
<organism evidence="9 10">
    <name type="scientific">Mesoflavibacter profundi</name>
    <dbReference type="NCBI Taxonomy" id="2708110"/>
    <lineage>
        <taxon>Bacteria</taxon>
        <taxon>Pseudomonadati</taxon>
        <taxon>Bacteroidota</taxon>
        <taxon>Flavobacteriia</taxon>
        <taxon>Flavobacteriales</taxon>
        <taxon>Flavobacteriaceae</taxon>
        <taxon>Mesoflavibacter</taxon>
    </lineage>
</organism>
<keyword evidence="3" id="KW-0597">Phosphoprotein</keyword>
<evidence type="ECO:0000256" key="5">
    <source>
        <dbReference type="ARBA" id="ARBA00022777"/>
    </source>
</evidence>
<feature type="transmembrane region" description="Helical" evidence="7">
    <location>
        <begin position="326"/>
        <end position="346"/>
    </location>
</feature>
<dbReference type="Pfam" id="PF13689">
    <property type="entry name" value="DUF4154"/>
    <property type="match status" value="1"/>
</dbReference>
<evidence type="ECO:0000256" key="6">
    <source>
        <dbReference type="SAM" id="Coils"/>
    </source>
</evidence>
<dbReference type="SMART" id="SM00387">
    <property type="entry name" value="HATPase_c"/>
    <property type="match status" value="1"/>
</dbReference>
<dbReference type="Gene3D" id="1.10.287.130">
    <property type="match status" value="1"/>
</dbReference>
<evidence type="ECO:0000256" key="7">
    <source>
        <dbReference type="SAM" id="Phobius"/>
    </source>
</evidence>
<dbReference type="InterPro" id="IPR003661">
    <property type="entry name" value="HisK_dim/P_dom"/>
</dbReference>
<evidence type="ECO:0000313" key="9">
    <source>
        <dbReference type="EMBL" id="MDA0176347.1"/>
    </source>
</evidence>
<keyword evidence="6" id="KW-0175">Coiled coil</keyword>
<dbReference type="SUPFAM" id="SSF47384">
    <property type="entry name" value="Homodimeric domain of signal transducing histidine kinase"/>
    <property type="match status" value="1"/>
</dbReference>
<reference evidence="9" key="1">
    <citation type="submission" date="2022-11" db="EMBL/GenBank/DDBJ databases">
        <title>Refractory cell wall polysaccharides provide important carbon source for microbial heterotrophs in the hadal ocean.</title>
        <authorList>
            <person name="Zhu X."/>
        </authorList>
    </citation>
    <scope>NUCLEOTIDE SEQUENCE</scope>
    <source>
        <strain evidence="9">MTRN7</strain>
    </source>
</reference>
<protein>
    <recommendedName>
        <fullName evidence="2">histidine kinase</fullName>
        <ecNumber evidence="2">2.7.13.3</ecNumber>
    </recommendedName>
</protein>
<evidence type="ECO:0000259" key="8">
    <source>
        <dbReference type="PROSITE" id="PS50109"/>
    </source>
</evidence>
<dbReference type="PANTHER" id="PTHR43304:SF1">
    <property type="entry name" value="PAC DOMAIN-CONTAINING PROTEIN"/>
    <property type="match status" value="1"/>
</dbReference>
<dbReference type="InterPro" id="IPR036890">
    <property type="entry name" value="HATPase_C_sf"/>
</dbReference>
<feature type="domain" description="Histidine kinase" evidence="8">
    <location>
        <begin position="386"/>
        <end position="604"/>
    </location>
</feature>
<keyword evidence="7" id="KW-0812">Transmembrane</keyword>
<gene>
    <name evidence="9" type="ORF">OOZ35_02455</name>
</gene>
<dbReference type="InterPro" id="IPR005467">
    <property type="entry name" value="His_kinase_dom"/>
</dbReference>
<dbReference type="PROSITE" id="PS50109">
    <property type="entry name" value="HIS_KIN"/>
    <property type="match status" value="1"/>
</dbReference>
<dbReference type="EMBL" id="JAPFGC010000002">
    <property type="protein sequence ID" value="MDA0176347.1"/>
    <property type="molecule type" value="Genomic_DNA"/>
</dbReference>
<dbReference type="Pfam" id="PF02518">
    <property type="entry name" value="HATPase_c"/>
    <property type="match status" value="1"/>
</dbReference>
<dbReference type="Pfam" id="PF00512">
    <property type="entry name" value="HisKA"/>
    <property type="match status" value="1"/>
</dbReference>
<dbReference type="InterPro" id="IPR052162">
    <property type="entry name" value="Sensor_kinase/Photoreceptor"/>
</dbReference>
<dbReference type="Proteomes" id="UP001149142">
    <property type="component" value="Unassembled WGS sequence"/>
</dbReference>
<dbReference type="Gene3D" id="3.30.565.10">
    <property type="entry name" value="Histidine kinase-like ATPase, C-terminal domain"/>
    <property type="match status" value="1"/>
</dbReference>
<keyword evidence="7" id="KW-0472">Membrane</keyword>
<sequence length="604" mass="69736">MIVLNKTYHIKHYLLIVFCCLFSVVTFSQNLSNEQIKRVQRAIYIFNFSQQVSWSNLEDLETFNIGVLGKDRTLIDLKSLALKRKIYNKPVNVIGFNAVKDVKNIQVLYLKYNNNYDLNYVLKSIENKNILLITEDSKYNSSMINMVNVDNTFEYEINKSLLYNSGFRIAPSLETNAITSSEKWKLLYKDTASELKTSEEIITQKTNQLNTTKAELNDKKAVIEQQNQQLSNTNLQLQSSNKWISKLKEENALQDQKLDQKIEIEKQLEQFINAQLDTINNQQIAISNSKLEIDKQAAYIKNQLQEIEDKQKIIEENDDYIFILKMFNYLLAALVFITLVASIIIFKNYRAKKKLNQILTEKNKIIYKQTQQLTSKNKELEQFAYITSHDLKEPLNTISGLIGLLLEDHKDQLDQDGITSLNYINQSSIRMKSLIDALLDYSRLGKSQQFEHIDANVIVNTVKADLGNRILNSKAQIISEHLPEIYGSEVELRLLFQNLISNGIKFIKPNTTPIINISAEEFKNSENDLFIKFAVKDNGIGIPKKHQERIFAIFQRLHNRDEYEGTGIGLSHCKKIVESHGGTIWLESEPNQGTTFYFTLPKNN</sequence>
<accession>A0ABT4RWY6</accession>
<comment type="catalytic activity">
    <reaction evidence="1">
        <text>ATP + protein L-histidine = ADP + protein N-phospho-L-histidine.</text>
        <dbReference type="EC" id="2.7.13.3"/>
    </reaction>
</comment>
<dbReference type="PANTHER" id="PTHR43304">
    <property type="entry name" value="PHYTOCHROME-LIKE PROTEIN CPH1"/>
    <property type="match status" value="1"/>
</dbReference>
<evidence type="ECO:0000256" key="3">
    <source>
        <dbReference type="ARBA" id="ARBA00022553"/>
    </source>
</evidence>
<feature type="coiled-coil region" evidence="6">
    <location>
        <begin position="206"/>
        <end position="236"/>
    </location>
</feature>
<keyword evidence="7" id="KW-1133">Transmembrane helix</keyword>
<keyword evidence="5" id="KW-0418">Kinase</keyword>
<proteinExistence type="predicted"/>
<dbReference type="PRINTS" id="PR00344">
    <property type="entry name" value="BCTRLSENSOR"/>
</dbReference>
<evidence type="ECO:0000313" key="10">
    <source>
        <dbReference type="Proteomes" id="UP001149142"/>
    </source>
</evidence>
<dbReference type="InterPro" id="IPR036097">
    <property type="entry name" value="HisK_dim/P_sf"/>
</dbReference>
<dbReference type="InterPro" id="IPR025293">
    <property type="entry name" value="YfiR/HmsC-like"/>
</dbReference>
<dbReference type="SUPFAM" id="SSF55874">
    <property type="entry name" value="ATPase domain of HSP90 chaperone/DNA topoisomerase II/histidine kinase"/>
    <property type="match status" value="1"/>
</dbReference>
<dbReference type="InterPro" id="IPR003594">
    <property type="entry name" value="HATPase_dom"/>
</dbReference>
<evidence type="ECO:0000256" key="1">
    <source>
        <dbReference type="ARBA" id="ARBA00000085"/>
    </source>
</evidence>
<dbReference type="CDD" id="cd00082">
    <property type="entry name" value="HisKA"/>
    <property type="match status" value="1"/>
</dbReference>
<keyword evidence="4" id="KW-0808">Transferase</keyword>
<feature type="transmembrane region" description="Helical" evidence="7">
    <location>
        <begin position="12"/>
        <end position="31"/>
    </location>
</feature>
<keyword evidence="10" id="KW-1185">Reference proteome</keyword>
<dbReference type="RefSeq" id="WP_270005012.1">
    <property type="nucleotide sequence ID" value="NZ_JAPFGC010000002.1"/>
</dbReference>
<name>A0ABT4RWY6_9FLAO</name>
<dbReference type="SMART" id="SM00388">
    <property type="entry name" value="HisKA"/>
    <property type="match status" value="1"/>
</dbReference>
<dbReference type="EC" id="2.7.13.3" evidence="2"/>
<evidence type="ECO:0000256" key="4">
    <source>
        <dbReference type="ARBA" id="ARBA00022679"/>
    </source>
</evidence>
<comment type="caution">
    <text evidence="9">The sequence shown here is derived from an EMBL/GenBank/DDBJ whole genome shotgun (WGS) entry which is preliminary data.</text>
</comment>